<evidence type="ECO:0000313" key="1">
    <source>
        <dbReference type="EMBL" id="MFI6503225.1"/>
    </source>
</evidence>
<evidence type="ECO:0008006" key="3">
    <source>
        <dbReference type="Google" id="ProtNLM"/>
    </source>
</evidence>
<name>A0ABW7Z5X2_9ACTN</name>
<protein>
    <recommendedName>
        <fullName evidence="3">XRE family transcriptional regulator</fullName>
    </recommendedName>
</protein>
<reference evidence="1 2" key="1">
    <citation type="submission" date="2024-10" db="EMBL/GenBank/DDBJ databases">
        <title>The Natural Products Discovery Center: Release of the First 8490 Sequenced Strains for Exploring Actinobacteria Biosynthetic Diversity.</title>
        <authorList>
            <person name="Kalkreuter E."/>
            <person name="Kautsar S.A."/>
            <person name="Yang D."/>
            <person name="Bader C.D."/>
            <person name="Teijaro C.N."/>
            <person name="Fluegel L."/>
            <person name="Davis C.M."/>
            <person name="Simpson J.R."/>
            <person name="Lauterbach L."/>
            <person name="Steele A.D."/>
            <person name="Gui C."/>
            <person name="Meng S."/>
            <person name="Li G."/>
            <person name="Viehrig K."/>
            <person name="Ye F."/>
            <person name="Su P."/>
            <person name="Kiefer A.F."/>
            <person name="Nichols A."/>
            <person name="Cepeda A.J."/>
            <person name="Yan W."/>
            <person name="Fan B."/>
            <person name="Jiang Y."/>
            <person name="Adhikari A."/>
            <person name="Zheng C.-J."/>
            <person name="Schuster L."/>
            <person name="Cowan T.M."/>
            <person name="Smanski M.J."/>
            <person name="Chevrette M.G."/>
            <person name="De Carvalho L.P.S."/>
            <person name="Shen B."/>
        </authorList>
    </citation>
    <scope>NUCLEOTIDE SEQUENCE [LARGE SCALE GENOMIC DNA]</scope>
    <source>
        <strain evidence="1 2">NPDC050545</strain>
    </source>
</reference>
<evidence type="ECO:0000313" key="2">
    <source>
        <dbReference type="Proteomes" id="UP001612741"/>
    </source>
</evidence>
<proteinExistence type="predicted"/>
<sequence length="294" mass="33294">MEQPFDRLLRDAITARGLSLERLHARLSQRGIKVSLASLSNWQRGKCRPERSQSLRALHALEEILSLPGDTLIASLGPPRPRGRWVSHVPGAVPYRDLCPEAGSLQRLLAEIKNATDGQLSVLSYHDHFTIGAERDERAVRTRAVFQARADGVDRHVAIHYNERSRLPEEQSTGFCRPGRVKKDEAAGLTALELLFDRPLRAGETYVVEYEFRYRGRGPESSFYNRWFRFPAHAYLLTVQFAPGVTPVRCFRTLQPTTATPPTDVAELRLSWDAAHIADTELRPGVHGIRWEWA</sequence>
<dbReference type="CDD" id="cd00093">
    <property type="entry name" value="HTH_XRE"/>
    <property type="match status" value="1"/>
</dbReference>
<keyword evidence="2" id="KW-1185">Reference proteome</keyword>
<dbReference type="Proteomes" id="UP001612741">
    <property type="component" value="Unassembled WGS sequence"/>
</dbReference>
<dbReference type="InterPro" id="IPR001387">
    <property type="entry name" value="Cro/C1-type_HTH"/>
</dbReference>
<organism evidence="1 2">
    <name type="scientific">Nonomuraea typhae</name>
    <dbReference type="NCBI Taxonomy" id="2603600"/>
    <lineage>
        <taxon>Bacteria</taxon>
        <taxon>Bacillati</taxon>
        <taxon>Actinomycetota</taxon>
        <taxon>Actinomycetes</taxon>
        <taxon>Streptosporangiales</taxon>
        <taxon>Streptosporangiaceae</taxon>
        <taxon>Nonomuraea</taxon>
    </lineage>
</organism>
<dbReference type="RefSeq" id="WP_397089013.1">
    <property type="nucleotide sequence ID" value="NZ_JBITGY010000011.1"/>
</dbReference>
<dbReference type="EMBL" id="JBITGY010000011">
    <property type="protein sequence ID" value="MFI6503225.1"/>
    <property type="molecule type" value="Genomic_DNA"/>
</dbReference>
<comment type="caution">
    <text evidence="1">The sequence shown here is derived from an EMBL/GenBank/DDBJ whole genome shotgun (WGS) entry which is preliminary data.</text>
</comment>
<gene>
    <name evidence="1" type="ORF">ACIBG2_37990</name>
</gene>
<accession>A0ABW7Z5X2</accession>